<dbReference type="InterPro" id="IPR011629">
    <property type="entry name" value="CobW-like_C"/>
</dbReference>
<organism evidence="4 5">
    <name type="scientific">Pseudomaricurvus hydrocarbonicus</name>
    <dbReference type="NCBI Taxonomy" id="1470433"/>
    <lineage>
        <taxon>Bacteria</taxon>
        <taxon>Pseudomonadati</taxon>
        <taxon>Pseudomonadota</taxon>
        <taxon>Gammaproteobacteria</taxon>
        <taxon>Cellvibrionales</taxon>
        <taxon>Cellvibrionaceae</taxon>
        <taxon>Pseudomaricurvus</taxon>
    </lineage>
</organism>
<name>A0A9E5JWV3_9GAMM</name>
<dbReference type="Pfam" id="PF07683">
    <property type="entry name" value="CobW_C"/>
    <property type="match status" value="1"/>
</dbReference>
<evidence type="ECO:0000259" key="2">
    <source>
        <dbReference type="Pfam" id="PF02492"/>
    </source>
</evidence>
<dbReference type="PANTHER" id="PTHR13748:SF46">
    <property type="entry name" value="ZINC CHAPERONE YEIR"/>
    <property type="match status" value="1"/>
</dbReference>
<dbReference type="GO" id="GO:0005737">
    <property type="term" value="C:cytoplasm"/>
    <property type="evidence" value="ECO:0007669"/>
    <property type="project" value="TreeGrafter"/>
</dbReference>
<feature type="domain" description="CobW C-terminal" evidence="3">
    <location>
        <begin position="260"/>
        <end position="339"/>
    </location>
</feature>
<proteinExistence type="predicted"/>
<dbReference type="CDD" id="cd03112">
    <property type="entry name" value="CobW-like"/>
    <property type="match status" value="1"/>
</dbReference>
<comment type="function">
    <text evidence="1">Zinc chaperone that directly transfers zinc cofactor to target proteins, thereby activating them. Zinc is transferred from the CXCC motif in the GTPase domain to the zinc binding site in target proteins in a process requiring GTP hydrolysis.</text>
</comment>
<evidence type="ECO:0000256" key="1">
    <source>
        <dbReference type="ARBA" id="ARBA00045658"/>
    </source>
</evidence>
<reference evidence="4" key="1">
    <citation type="submission" date="2020-03" db="EMBL/GenBank/DDBJ databases">
        <authorList>
            <person name="Guo F."/>
        </authorList>
    </citation>
    <scope>NUCLEOTIDE SEQUENCE</scope>
    <source>
        <strain evidence="4">JCM 30134</strain>
    </source>
</reference>
<comment type="caution">
    <text evidence="4">The sequence shown here is derived from an EMBL/GenBank/DDBJ whole genome shotgun (WGS) entry which is preliminary data.</text>
</comment>
<dbReference type="Pfam" id="PF02492">
    <property type="entry name" value="cobW"/>
    <property type="match status" value="1"/>
</dbReference>
<evidence type="ECO:0000313" key="4">
    <source>
        <dbReference type="EMBL" id="NHO66385.1"/>
    </source>
</evidence>
<dbReference type="Proteomes" id="UP000787472">
    <property type="component" value="Unassembled WGS sequence"/>
</dbReference>
<dbReference type="Gene3D" id="3.40.50.300">
    <property type="entry name" value="P-loop containing nucleotide triphosphate hydrolases"/>
    <property type="match status" value="1"/>
</dbReference>
<dbReference type="PANTHER" id="PTHR13748">
    <property type="entry name" value="COBW-RELATED"/>
    <property type="match status" value="1"/>
</dbReference>
<dbReference type="SUPFAM" id="SSF52540">
    <property type="entry name" value="P-loop containing nucleoside triphosphate hydrolases"/>
    <property type="match status" value="1"/>
</dbReference>
<feature type="domain" description="CobW/HypB/UreG nucleotide-binding" evidence="2">
    <location>
        <begin position="9"/>
        <end position="181"/>
    </location>
</feature>
<protein>
    <submittedName>
        <fullName evidence="4">GTP-binding protein</fullName>
    </submittedName>
</protein>
<evidence type="ECO:0000259" key="3">
    <source>
        <dbReference type="Pfam" id="PF07683"/>
    </source>
</evidence>
<gene>
    <name evidence="4" type="ORF">G8770_12630</name>
</gene>
<dbReference type="InterPro" id="IPR027417">
    <property type="entry name" value="P-loop_NTPase"/>
</dbReference>
<dbReference type="InterPro" id="IPR003495">
    <property type="entry name" value="CobW/HypB/UreG_nucleotide-bd"/>
</dbReference>
<dbReference type="InterPro" id="IPR051316">
    <property type="entry name" value="Zinc-reg_GTPase_activator"/>
</dbReference>
<evidence type="ECO:0000313" key="5">
    <source>
        <dbReference type="Proteomes" id="UP000787472"/>
    </source>
</evidence>
<accession>A0A9E5JWV3</accession>
<dbReference type="RefSeq" id="WP_167187090.1">
    <property type="nucleotide sequence ID" value="NZ_JAAONZ010000009.1"/>
</dbReference>
<dbReference type="EMBL" id="JAAONZ010000009">
    <property type="protein sequence ID" value="NHO66385.1"/>
    <property type="molecule type" value="Genomic_DNA"/>
</dbReference>
<sequence>MKKILSNIPTNIITGFLGAGKTTAIRHLLKTKPADQKWAVLVNEFGEVGIDGALLAADGIAVKEVPGGCMCCAVGLPSKVALNQLIRDHQPDRILIEPTGLAHPQQVVKQFSGPEYQTLLNMQAIVCMVDPWSICDEKFTRLPAFQSQIDLADRIILTKADVATPEQLQGFERFCQALQASRQRQGRSIDFATVENGHVDWTWLTVPHQSSKSVPAVRQHSAALNPKHITPAAHAGDAPPAAVTDLTRKENSAEFGFSCGWQFPDDWSFDETKLLSWVESLDIPRVKGVMRCTSRWLLLNRMRTTVSAEEIPSAEGSRLEMIHTESVNWDSIEQQLIQCRSRTS</sequence>
<dbReference type="AlphaFoldDB" id="A0A9E5JWV3"/>
<keyword evidence="5" id="KW-1185">Reference proteome</keyword>